<feature type="transmembrane region" description="Helical" evidence="5">
    <location>
        <begin position="262"/>
        <end position="291"/>
    </location>
</feature>
<protein>
    <recommendedName>
        <fullName evidence="8">MFS transporter</fullName>
    </recommendedName>
</protein>
<dbReference type="Pfam" id="PF07690">
    <property type="entry name" value="MFS_1"/>
    <property type="match status" value="1"/>
</dbReference>
<keyword evidence="2 5" id="KW-0812">Transmembrane</keyword>
<dbReference type="GO" id="GO:0016020">
    <property type="term" value="C:membrane"/>
    <property type="evidence" value="ECO:0007669"/>
    <property type="project" value="UniProtKB-SubCell"/>
</dbReference>
<proteinExistence type="predicted"/>
<dbReference type="EMBL" id="CGIG01000001">
    <property type="protein sequence ID" value="CPR19590.1"/>
    <property type="molecule type" value="Genomic_DNA"/>
</dbReference>
<dbReference type="STRING" id="1109412.BN1221_03844"/>
<dbReference type="InterPro" id="IPR011701">
    <property type="entry name" value="MFS"/>
</dbReference>
<evidence type="ECO:0000313" key="6">
    <source>
        <dbReference type="EMBL" id="CPR19590.1"/>
    </source>
</evidence>
<dbReference type="Gene3D" id="1.20.1250.20">
    <property type="entry name" value="MFS general substrate transporter like domains"/>
    <property type="match status" value="1"/>
</dbReference>
<dbReference type="GO" id="GO:0022857">
    <property type="term" value="F:transmembrane transporter activity"/>
    <property type="evidence" value="ECO:0007669"/>
    <property type="project" value="InterPro"/>
</dbReference>
<feature type="transmembrane region" description="Helical" evidence="5">
    <location>
        <begin position="233"/>
        <end position="250"/>
    </location>
</feature>
<keyword evidence="4 5" id="KW-0472">Membrane</keyword>
<feature type="transmembrane region" description="Helical" evidence="5">
    <location>
        <begin position="125"/>
        <end position="143"/>
    </location>
</feature>
<dbReference type="InterPro" id="IPR051788">
    <property type="entry name" value="MFS_Transporter"/>
</dbReference>
<keyword evidence="3 5" id="KW-1133">Transmembrane helix</keyword>
<evidence type="ECO:0000313" key="7">
    <source>
        <dbReference type="Proteomes" id="UP000044377"/>
    </source>
</evidence>
<feature type="transmembrane region" description="Helical" evidence="5">
    <location>
        <begin position="34"/>
        <end position="57"/>
    </location>
</feature>
<evidence type="ECO:0000256" key="5">
    <source>
        <dbReference type="SAM" id="Phobius"/>
    </source>
</evidence>
<dbReference type="OrthoDB" id="9810941at2"/>
<organism evidence="6 7">
    <name type="scientific">Brenneria goodwinii</name>
    <dbReference type="NCBI Taxonomy" id="1109412"/>
    <lineage>
        <taxon>Bacteria</taxon>
        <taxon>Pseudomonadati</taxon>
        <taxon>Pseudomonadota</taxon>
        <taxon>Gammaproteobacteria</taxon>
        <taxon>Enterobacterales</taxon>
        <taxon>Pectobacteriaceae</taxon>
        <taxon>Brenneria</taxon>
    </lineage>
</organism>
<feature type="transmembrane region" description="Helical" evidence="5">
    <location>
        <begin position="9"/>
        <end position="28"/>
    </location>
</feature>
<name>A0A0G4JZF3_9GAMM</name>
<dbReference type="SUPFAM" id="SSF89550">
    <property type="entry name" value="PHP domain-like"/>
    <property type="match status" value="1"/>
</dbReference>
<dbReference type="Gene3D" id="3.20.20.140">
    <property type="entry name" value="Metal-dependent hydrolases"/>
    <property type="match status" value="1"/>
</dbReference>
<dbReference type="PANTHER" id="PTHR23514:SF13">
    <property type="entry name" value="INNER MEMBRANE PROTEIN YBJJ"/>
    <property type="match status" value="1"/>
</dbReference>
<evidence type="ECO:0000256" key="3">
    <source>
        <dbReference type="ARBA" id="ARBA00022989"/>
    </source>
</evidence>
<evidence type="ECO:0008006" key="8">
    <source>
        <dbReference type="Google" id="ProtNLM"/>
    </source>
</evidence>
<dbReference type="AlphaFoldDB" id="A0A0G4JZF3"/>
<sequence>MNKIYATRIVFFSAGLIIAAWAPLIPIVKEALNVNTGVLGILLLFLGLGSIISMPITGMLSARYGCQRVIITSALLTIISFPFLVISQTPIELGISLFFFGASIGTVDVSMNIQAVKVEKGFNKNLMSGFHGFFSLGGIGGAAGMSFMIYLGVTALLACYLMSFLLVILFSISYSGLVRSGEKENKKYFSLPKGIIIHVCLLCFLMGVIEGSIIDWGALFITTELGMPPSVSGLGYVTFAFAMMLGRFFGDKLVTLYGRNKVFFISSISIGLGFLLVINFGVLFITLIGFICIGLGASNMVPMSDGHNAIDAVVDIAARQQLDFVFLTEHISCHPDLPLMENKLILPGIEITTDLGHFNVHGPARGLDMNGLAYSSQALIERGLAMVGDGLGTISINHPMMKPWHWLYRDMPLHRVNTLEVCCDPTSPTWPTSPQSAEDALRVLNAMWNARA</sequence>
<dbReference type="RefSeq" id="WP_053085542.1">
    <property type="nucleotide sequence ID" value="NZ_CGIG01000001.1"/>
</dbReference>
<feature type="transmembrane region" description="Helical" evidence="5">
    <location>
        <begin position="149"/>
        <end position="174"/>
    </location>
</feature>
<feature type="transmembrane region" description="Helical" evidence="5">
    <location>
        <begin position="69"/>
        <end position="87"/>
    </location>
</feature>
<dbReference type="InterPro" id="IPR036259">
    <property type="entry name" value="MFS_trans_sf"/>
</dbReference>
<feature type="transmembrane region" description="Helical" evidence="5">
    <location>
        <begin position="195"/>
        <end position="221"/>
    </location>
</feature>
<dbReference type="Proteomes" id="UP000044377">
    <property type="component" value="Unassembled WGS sequence"/>
</dbReference>
<evidence type="ECO:0000256" key="1">
    <source>
        <dbReference type="ARBA" id="ARBA00004141"/>
    </source>
</evidence>
<dbReference type="PANTHER" id="PTHR23514">
    <property type="entry name" value="BYPASS OF STOP CODON PROTEIN 6"/>
    <property type="match status" value="1"/>
</dbReference>
<gene>
    <name evidence="6" type="ORF">BN1221_03844</name>
</gene>
<comment type="subcellular location">
    <subcellularLocation>
        <location evidence="1">Membrane</location>
        <topology evidence="1">Multi-pass membrane protein</topology>
    </subcellularLocation>
</comment>
<accession>A0A0G4JZF3</accession>
<keyword evidence="7" id="KW-1185">Reference proteome</keyword>
<feature type="transmembrane region" description="Helical" evidence="5">
    <location>
        <begin position="93"/>
        <end position="113"/>
    </location>
</feature>
<dbReference type="SUPFAM" id="SSF103473">
    <property type="entry name" value="MFS general substrate transporter"/>
    <property type="match status" value="1"/>
</dbReference>
<dbReference type="InterPro" id="IPR016195">
    <property type="entry name" value="Pol/histidinol_Pase-like"/>
</dbReference>
<dbReference type="CDD" id="cd17393">
    <property type="entry name" value="MFS_MosC_like"/>
    <property type="match status" value="1"/>
</dbReference>
<reference evidence="7" key="1">
    <citation type="submission" date="2015-01" db="EMBL/GenBank/DDBJ databases">
        <authorList>
            <person name="Paterson Steve"/>
        </authorList>
    </citation>
    <scope>NUCLEOTIDE SEQUENCE [LARGE SCALE GENOMIC DNA]</scope>
    <source>
        <strain evidence="7">OBR1</strain>
    </source>
</reference>
<evidence type="ECO:0000256" key="2">
    <source>
        <dbReference type="ARBA" id="ARBA00022692"/>
    </source>
</evidence>
<evidence type="ECO:0000256" key="4">
    <source>
        <dbReference type="ARBA" id="ARBA00023136"/>
    </source>
</evidence>